<feature type="domain" description="LicD/FKTN/FKRP nucleotidyltransferase" evidence="1">
    <location>
        <begin position="43"/>
        <end position="276"/>
    </location>
</feature>
<dbReference type="PANTHER" id="PTHR43404:SF2">
    <property type="entry name" value="LIPOPOLYSACCHARIDE CHOLINEPHOSPHOTRANSFERASE LICD"/>
    <property type="match status" value="1"/>
</dbReference>
<comment type="caution">
    <text evidence="2">The sequence shown here is derived from an EMBL/GenBank/DDBJ whole genome shotgun (WGS) entry which is preliminary data.</text>
</comment>
<dbReference type="PANTHER" id="PTHR43404">
    <property type="entry name" value="LIPOPOLYSACCHARIDE CHOLINEPHOSPHOTRANSFERASE LICD"/>
    <property type="match status" value="1"/>
</dbReference>
<organism evidence="2 3">
    <name type="scientific">Collinsella intestinalis DSM 13280</name>
    <dbReference type="NCBI Taxonomy" id="521003"/>
    <lineage>
        <taxon>Bacteria</taxon>
        <taxon>Bacillati</taxon>
        <taxon>Actinomycetota</taxon>
        <taxon>Coriobacteriia</taxon>
        <taxon>Coriobacteriales</taxon>
        <taxon>Coriobacteriaceae</taxon>
        <taxon>Collinsella</taxon>
    </lineage>
</organism>
<evidence type="ECO:0000259" key="1">
    <source>
        <dbReference type="Pfam" id="PF04991"/>
    </source>
</evidence>
<evidence type="ECO:0000313" key="2">
    <source>
        <dbReference type="EMBL" id="EEP44038.1"/>
    </source>
</evidence>
<protein>
    <submittedName>
        <fullName evidence="2">LICD family protein</fullName>
    </submittedName>
</protein>
<dbReference type="Proteomes" id="UP000003295">
    <property type="component" value="Unassembled WGS sequence"/>
</dbReference>
<evidence type="ECO:0000313" key="3">
    <source>
        <dbReference type="Proteomes" id="UP000003295"/>
    </source>
</evidence>
<dbReference type="InterPro" id="IPR052942">
    <property type="entry name" value="LPS_cholinephosphotransferase"/>
</dbReference>
<dbReference type="HOGENOM" id="CLU_075543_0_0_11"/>
<accession>C4FB38</accession>
<proteinExistence type="predicted"/>
<dbReference type="STRING" id="521003.COLINT_03288"/>
<reference evidence="2 3" key="1">
    <citation type="submission" date="2009-04" db="EMBL/GenBank/DDBJ databases">
        <authorList>
            <person name="Weinstock G."/>
            <person name="Sodergren E."/>
            <person name="Clifton S."/>
            <person name="Fulton L."/>
            <person name="Fulton B."/>
            <person name="Courtney L."/>
            <person name="Fronick C."/>
            <person name="Harrison M."/>
            <person name="Strong C."/>
            <person name="Farmer C."/>
            <person name="Delahaunty K."/>
            <person name="Markovic C."/>
            <person name="Hall O."/>
            <person name="Minx P."/>
            <person name="Tomlinson C."/>
            <person name="Mitreva M."/>
            <person name="Nelson J."/>
            <person name="Hou S."/>
            <person name="Wollam A."/>
            <person name="Pepin K.H."/>
            <person name="Johnson M."/>
            <person name="Bhonagiri V."/>
            <person name="Nash W.E."/>
            <person name="Warren W."/>
            <person name="Chinwalla A."/>
            <person name="Mardis E.R."/>
            <person name="Wilson R.K."/>
        </authorList>
    </citation>
    <scope>NUCLEOTIDE SEQUENCE [LARGE SCALE GENOMIC DNA]</scope>
    <source>
        <strain evidence="2 3">DSM 13280</strain>
    </source>
</reference>
<dbReference type="RefSeq" id="WP_006723504.1">
    <property type="nucleotide sequence ID" value="NZ_GG692710.1"/>
</dbReference>
<name>C4FB38_9ACTN</name>
<dbReference type="InterPro" id="IPR007074">
    <property type="entry name" value="LicD/FKTN/FKRP_NTP_transf"/>
</dbReference>
<dbReference type="AlphaFoldDB" id="C4FB38"/>
<sequence>MGLSTFDVFKQVDSEGLIEVTGEKLCALQGVLLQMLRDVDSVCSRHGIPYTLGGGSCLGAVRHQGFIPWDDDLDINMTREGYRRFAEAYGAELQEKYWLHDCERTPGYDLAFPRLRLKGTTVRTRDDFDNQECGAYIDIFIIDNAPSNALLRNAHGFISMALGFAYSCRRFAAYAADYLSLVEGDAAATSAFKKKIVIGKLLSFRSVEAWTRTWDRWNSHCHDESSSHVTVPVGRKHYFGELRPRSDYFPVSHGSFGGLTVPLPKNTDSYMRSLYGEGYMTPPSEGNREKHVVYEFDLGDYSADCDLCSGREEG</sequence>
<dbReference type="eggNOG" id="COG3475">
    <property type="taxonomic scope" value="Bacteria"/>
</dbReference>
<dbReference type="Pfam" id="PF04991">
    <property type="entry name" value="LicD"/>
    <property type="match status" value="1"/>
</dbReference>
<gene>
    <name evidence="2" type="ORF">COLINT_03288</name>
</gene>
<dbReference type="GO" id="GO:0009100">
    <property type="term" value="P:glycoprotein metabolic process"/>
    <property type="evidence" value="ECO:0007669"/>
    <property type="project" value="UniProtKB-ARBA"/>
</dbReference>
<dbReference type="EMBL" id="ABXH02000030">
    <property type="protein sequence ID" value="EEP44038.1"/>
    <property type="molecule type" value="Genomic_DNA"/>
</dbReference>